<evidence type="ECO:0000256" key="10">
    <source>
        <dbReference type="ARBA" id="ARBA00022692"/>
    </source>
</evidence>
<evidence type="ECO:0000256" key="19">
    <source>
        <dbReference type="ARBA" id="ARBA00023180"/>
    </source>
</evidence>
<evidence type="ECO:0000256" key="21">
    <source>
        <dbReference type="ARBA" id="ARBA00073222"/>
    </source>
</evidence>
<dbReference type="InterPro" id="IPR001862">
    <property type="entry name" value="MAC_perforin"/>
</dbReference>
<dbReference type="PRINTS" id="PR01705">
    <property type="entry name" value="TSP1REPEAT"/>
</dbReference>
<keyword evidence="9 25" id="KW-0768">Sushi</keyword>
<keyword evidence="15" id="KW-0180">Complement pathway</keyword>
<sequence>MVYTVIYFGIFRISTNSPNFLLSTFQRVGQLCRSGLPWLLLLMFAATGFCETVHCQWGPFGEWSECDACTKTQTRSRAMVVYAQFGGNPCDGERTQTRTCETTQGCPLEDGCGNRFRCRSGKCVSRSLVCNGDQDCEEDNEDELVCDPLTKYPPACPTAGLALPPKINLLGQGFDAVTEKRKGSVINTMSFGGQCRSIFSGLHMYSYRLPLSTTQYNFMVQVRNDFSDETFNSRWHYAKDIVRRETLKGTASGYNNYDFHETEDHDKNRKLLILKNTIEVVQFQNNAPQYLPISEEFWKALVKLPTVYNYDEYRKVLERFGTHYLSEGSLGGSFRAVVSIDQETYKHKSSFDECVRTKRWILFIPITTENCRRGGHESKLNVNNIVRKVNVDGGSTQHIAALLNMNLDDADKNQEMYSNWADSIRSFPDVIKQKLRPVSELVKEVQCAGVKRLYLRRAIDQYIAEHHPCHCQPCDNNGLAVMDGSECKCICKPGTSGLSCAVGSEVEGQPGVIHGSWSCWSGWSSCSGGKRSRSRSCSNPSPQNGGQHCTGESTETSDCEDQELQYLKTMEPQCFDLSLPAKAKCGEPPVLINGYVLEPKDVYIVTSRTEYTCIEGYHLVGNSMLECTADQTWTGTLGLCTMSRCRIESLSDSVSASPLKQSYGIGERITLSCPEGRHIVGETEIICDPSLHFSPDPAGITCSEGGVILMDHRLATVQCKPWEKLVKGKCICRMPFECTSSLEVCATSAERSRAALLSVCKLHALQCIGKNYNLSEDSACQWPQRTTTLCNKCQMWETCDDQTNACRCKDTAECSVPGLSVCVHVGENATTATQTMSECEAGQRRCKGEKVSVLSILPCTS</sequence>
<keyword evidence="20" id="KW-1053">Target membrane</keyword>
<dbReference type="Pfam" id="PF18434">
    <property type="entry name" value="Kazal_3"/>
    <property type="match status" value="1"/>
</dbReference>
<feature type="domain" description="Sushi" evidence="27">
    <location>
        <begin position="583"/>
        <end position="642"/>
    </location>
</feature>
<evidence type="ECO:0000256" key="25">
    <source>
        <dbReference type="PROSITE-ProRule" id="PRU00302"/>
    </source>
</evidence>
<dbReference type="InterPro" id="IPR020864">
    <property type="entry name" value="MACPF"/>
</dbReference>
<evidence type="ECO:0000256" key="8">
    <source>
        <dbReference type="ARBA" id="ARBA00022588"/>
    </source>
</evidence>
<dbReference type="Pfam" id="PF01823">
    <property type="entry name" value="MACPF"/>
    <property type="match status" value="1"/>
</dbReference>
<comment type="caution">
    <text evidence="25">Lacks conserved residue(s) required for the propagation of feature annotation.</text>
</comment>
<evidence type="ECO:0000256" key="7">
    <source>
        <dbReference type="ARBA" id="ARBA00022537"/>
    </source>
</evidence>
<dbReference type="Pfam" id="PF00057">
    <property type="entry name" value="Ldl_recept_a"/>
    <property type="match status" value="1"/>
</dbReference>
<dbReference type="Ensembl" id="ENSMMDT00005014125.1">
    <property type="protein sequence ID" value="ENSMMDP00005013731.1"/>
    <property type="gene ID" value="ENSMMDG00005006303.1"/>
</dbReference>
<evidence type="ECO:0000256" key="9">
    <source>
        <dbReference type="ARBA" id="ARBA00022659"/>
    </source>
</evidence>
<evidence type="ECO:0000256" key="15">
    <source>
        <dbReference type="ARBA" id="ARBA00022875"/>
    </source>
</evidence>
<evidence type="ECO:0000313" key="30">
    <source>
        <dbReference type="Proteomes" id="UP000472263"/>
    </source>
</evidence>
<dbReference type="GO" id="GO:0045087">
    <property type="term" value="P:innate immune response"/>
    <property type="evidence" value="ECO:0007669"/>
    <property type="project" value="UniProtKB-KW"/>
</dbReference>
<evidence type="ECO:0000256" key="14">
    <source>
        <dbReference type="ARBA" id="ARBA00022859"/>
    </source>
</evidence>
<evidence type="ECO:0000256" key="22">
    <source>
        <dbReference type="ARBA" id="ARBA00093281"/>
    </source>
</evidence>
<dbReference type="Gene3D" id="3.30.60.30">
    <property type="match status" value="2"/>
</dbReference>
<evidence type="ECO:0000256" key="13">
    <source>
        <dbReference type="ARBA" id="ARBA00022852"/>
    </source>
</evidence>
<dbReference type="SMART" id="SM00032">
    <property type="entry name" value="CCP"/>
    <property type="match status" value="2"/>
</dbReference>
<feature type="domain" description="MACPF" evidence="28">
    <location>
        <begin position="152"/>
        <end position="470"/>
    </location>
</feature>
<evidence type="ECO:0000256" key="16">
    <source>
        <dbReference type="ARBA" id="ARBA00023058"/>
    </source>
</evidence>
<evidence type="ECO:0000256" key="4">
    <source>
        <dbReference type="ARBA" id="ARBA00022452"/>
    </source>
</evidence>
<dbReference type="InterPro" id="IPR020863">
    <property type="entry name" value="MACPF_CS"/>
</dbReference>
<dbReference type="PROSITE" id="PS51412">
    <property type="entry name" value="MACPF_2"/>
    <property type="match status" value="1"/>
</dbReference>
<reference evidence="29" key="3">
    <citation type="submission" date="2025-09" db="UniProtKB">
        <authorList>
            <consortium name="Ensembl"/>
        </authorList>
    </citation>
    <scope>IDENTIFICATION</scope>
</reference>
<dbReference type="SMART" id="SM00057">
    <property type="entry name" value="FIMAC"/>
    <property type="match status" value="2"/>
</dbReference>
<keyword evidence="5" id="KW-0964">Secreted</keyword>
<evidence type="ECO:0000256" key="1">
    <source>
        <dbReference type="ARBA" id="ARBA00004276"/>
    </source>
</evidence>
<dbReference type="PROSITE" id="PS00279">
    <property type="entry name" value="MACPF_1"/>
    <property type="match status" value="1"/>
</dbReference>
<dbReference type="InterPro" id="IPR048831">
    <property type="entry name" value="C8A_B_C6_EGF-like"/>
</dbReference>
<reference evidence="29" key="1">
    <citation type="submission" date="2019-06" db="EMBL/GenBank/DDBJ databases">
        <authorList>
            <consortium name="Wellcome Sanger Institute Data Sharing"/>
        </authorList>
    </citation>
    <scope>NUCLEOTIDE SEQUENCE [LARGE SCALE GENOMIC DNA]</scope>
</reference>
<keyword evidence="6" id="KW-0245">EGF-like domain</keyword>
<dbReference type="GO" id="GO:0005579">
    <property type="term" value="C:membrane attack complex"/>
    <property type="evidence" value="ECO:0007669"/>
    <property type="project" value="UniProtKB-KW"/>
</dbReference>
<dbReference type="InterPro" id="IPR036383">
    <property type="entry name" value="TSP1_rpt_sf"/>
</dbReference>
<dbReference type="InterPro" id="IPR002172">
    <property type="entry name" value="LDrepeatLR_classA_rpt"/>
</dbReference>
<evidence type="ECO:0000259" key="28">
    <source>
        <dbReference type="PROSITE" id="PS51412"/>
    </source>
</evidence>
<feature type="disulfide bond" evidence="25">
    <location>
        <begin position="613"/>
        <end position="640"/>
    </location>
</feature>
<dbReference type="Gene3D" id="2.20.100.10">
    <property type="entry name" value="Thrombospondin type-1 (TSP1) repeat"/>
    <property type="match status" value="2"/>
</dbReference>
<dbReference type="GO" id="GO:0006958">
    <property type="term" value="P:complement activation, classical pathway"/>
    <property type="evidence" value="ECO:0007669"/>
    <property type="project" value="UniProtKB-KW"/>
</dbReference>
<evidence type="ECO:0000313" key="29">
    <source>
        <dbReference type="Ensembl" id="ENSMMDP00005013731.1"/>
    </source>
</evidence>
<keyword evidence="14" id="KW-0391">Immunity</keyword>
<dbReference type="SUPFAM" id="SSF57535">
    <property type="entry name" value="Complement control module/SCR domain"/>
    <property type="match status" value="1"/>
</dbReference>
<reference evidence="29" key="2">
    <citation type="submission" date="2025-08" db="UniProtKB">
        <authorList>
            <consortium name="Ensembl"/>
        </authorList>
    </citation>
    <scope>IDENTIFICATION</scope>
</reference>
<dbReference type="SUPFAM" id="SSF82895">
    <property type="entry name" value="TSP-1 type 1 repeat"/>
    <property type="match status" value="2"/>
</dbReference>
<evidence type="ECO:0000256" key="26">
    <source>
        <dbReference type="SAM" id="MobiDB-lite"/>
    </source>
</evidence>
<evidence type="ECO:0000256" key="23">
    <source>
        <dbReference type="ARBA" id="ARBA00093478"/>
    </source>
</evidence>
<evidence type="ECO:0000259" key="27">
    <source>
        <dbReference type="PROSITE" id="PS50923"/>
    </source>
</evidence>
<keyword evidence="12" id="KW-0677">Repeat</keyword>
<evidence type="ECO:0000256" key="5">
    <source>
        <dbReference type="ARBA" id="ARBA00022525"/>
    </source>
</evidence>
<gene>
    <name evidence="29" type="primary">c7a</name>
</gene>
<dbReference type="GO" id="GO:0005576">
    <property type="term" value="C:extracellular region"/>
    <property type="evidence" value="ECO:0007669"/>
    <property type="project" value="UniProtKB-SubCell"/>
</dbReference>
<dbReference type="FunFam" id="2.20.100.10:FF:000001">
    <property type="entry name" value="semaphorin-5A isoform X1"/>
    <property type="match status" value="1"/>
</dbReference>
<dbReference type="CDD" id="cd00033">
    <property type="entry name" value="CCP"/>
    <property type="match status" value="2"/>
</dbReference>
<feature type="domain" description="Sushi" evidence="27">
    <location>
        <begin position="643"/>
        <end position="704"/>
    </location>
</feature>
<comment type="similarity">
    <text evidence="3">Belongs to the complement C6/C7/C8/C9 family.</text>
</comment>
<dbReference type="SUPFAM" id="SSF57424">
    <property type="entry name" value="LDL receptor-like module"/>
    <property type="match status" value="1"/>
</dbReference>
<evidence type="ECO:0000256" key="18">
    <source>
        <dbReference type="ARBA" id="ARBA00023157"/>
    </source>
</evidence>
<dbReference type="AlphaFoldDB" id="A0A667XWW4"/>
<dbReference type="InterPro" id="IPR048825">
    <property type="entry name" value="C7_KAZAL"/>
</dbReference>
<keyword evidence="16" id="KW-0473">Membrane attack complex</keyword>
<evidence type="ECO:0000256" key="17">
    <source>
        <dbReference type="ARBA" id="ARBA00023136"/>
    </source>
</evidence>
<dbReference type="Gene3D" id="4.10.400.10">
    <property type="entry name" value="Low-density Lipoprotein Receptor"/>
    <property type="match status" value="1"/>
</dbReference>
<dbReference type="GeneTree" id="ENSGT00940000156804"/>
<dbReference type="Proteomes" id="UP000472263">
    <property type="component" value="Chromosome 9"/>
</dbReference>
<comment type="subunit">
    <text evidence="23">Monomer or dimer; as a C5b-7 complex it can also form multimeric rosettes. Component of the membrane attack complex (MAC), composed of complement C5b, C6, C7, C8A, C8B, C8G and multiple copies of the pore-forming subunit C9.</text>
</comment>
<keyword evidence="18 25" id="KW-1015">Disulfide bond</keyword>
<comment type="function">
    <text evidence="22">Component of the membrane attack complex (MAC), a multiprotein complex activated by the complement cascade, which inserts into a target cell membrane and forms a pore, leading to target cell membrane rupture and cell lysis. The MAC is initiated by proteolytic cleavage of C5 into complement C5b in response to the classical, alternative, lectin and GZMK complement pathways. The complement pathways consist in a cascade of proteins that leads to phagocytosis and breakdown of pathogens and signaling that strengthens the adaptive immune system. C7 serves as a membrane anchor. During MAC assembly, associates with C5b and C6 to form the C5b-7 complex, a key lipophilic precursor of the MAC complex, which associates with the outer leaflet and reduces the energy for membrane bending.</text>
</comment>
<evidence type="ECO:0000256" key="24">
    <source>
        <dbReference type="PROSITE-ProRule" id="PRU00124"/>
    </source>
</evidence>
<dbReference type="InterPro" id="IPR023415">
    <property type="entry name" value="LDLR_class-A_CS"/>
</dbReference>
<keyword evidence="30" id="KW-1185">Reference proteome</keyword>
<evidence type="ECO:0000256" key="12">
    <source>
        <dbReference type="ARBA" id="ARBA00022737"/>
    </source>
</evidence>
<comment type="subcellular location">
    <subcellularLocation>
        <location evidence="2">Secreted</location>
    </subcellularLocation>
    <subcellularLocation>
        <location evidence="1">Target cell membrane</location>
        <topology evidence="1">Multi-pass membrane protein</topology>
    </subcellularLocation>
</comment>
<keyword evidence="19" id="KW-0325">Glycoprotein</keyword>
<feature type="region of interest" description="Disordered" evidence="26">
    <location>
        <begin position="534"/>
        <end position="554"/>
    </location>
</feature>
<keyword evidence="4" id="KW-1134">Transmembrane beta strand</keyword>
<dbReference type="PANTHER" id="PTHR45742:SF2">
    <property type="entry name" value="COMPLEMENT COMPONENT C7"/>
    <property type="match status" value="1"/>
</dbReference>
<evidence type="ECO:0000256" key="20">
    <source>
        <dbReference type="ARBA" id="ARBA00023298"/>
    </source>
</evidence>
<accession>A0A667XWW4</accession>
<keyword evidence="11" id="KW-0732">Signal</keyword>
<proteinExistence type="inferred from homology"/>
<evidence type="ECO:0000256" key="3">
    <source>
        <dbReference type="ARBA" id="ARBA00009214"/>
    </source>
</evidence>
<dbReference type="PRINTS" id="PR00764">
    <property type="entry name" value="COMPLEMENTC9"/>
</dbReference>
<dbReference type="PROSITE" id="PS01209">
    <property type="entry name" value="LDLRA_1"/>
    <property type="match status" value="1"/>
</dbReference>
<dbReference type="Pfam" id="PF21330">
    <property type="entry name" value="Kazal_C7"/>
    <property type="match status" value="1"/>
</dbReference>
<dbReference type="Gene3D" id="2.10.70.10">
    <property type="entry name" value="Complement Module, domain 1"/>
    <property type="match status" value="2"/>
</dbReference>
<dbReference type="PANTHER" id="PTHR45742">
    <property type="entry name" value="COMPLEMENT COMPONENT C6"/>
    <property type="match status" value="1"/>
</dbReference>
<keyword evidence="17" id="KW-0472">Membrane</keyword>
<feature type="disulfide bond" evidence="24">
    <location>
        <begin position="118"/>
        <end position="136"/>
    </location>
</feature>
<dbReference type="CDD" id="cd00112">
    <property type="entry name" value="LDLa"/>
    <property type="match status" value="1"/>
</dbReference>
<dbReference type="Pfam" id="PF21195">
    <property type="entry name" value="EGF_C8A_B_C6"/>
    <property type="match status" value="1"/>
</dbReference>
<dbReference type="SMART" id="SM00192">
    <property type="entry name" value="LDLa"/>
    <property type="match status" value="1"/>
</dbReference>
<dbReference type="InterPro" id="IPR000884">
    <property type="entry name" value="TSP1_rpt"/>
</dbReference>
<evidence type="ECO:0000256" key="2">
    <source>
        <dbReference type="ARBA" id="ARBA00004613"/>
    </source>
</evidence>
<dbReference type="InterPro" id="IPR040729">
    <property type="entry name" value="Kazal_3"/>
</dbReference>
<keyword evidence="10" id="KW-0812">Transmembrane</keyword>
<dbReference type="Pfam" id="PF00090">
    <property type="entry name" value="TSP_1"/>
    <property type="match status" value="2"/>
</dbReference>
<dbReference type="InterPro" id="IPR003884">
    <property type="entry name" value="FacI_MAC"/>
</dbReference>
<keyword evidence="7" id="KW-1052">Target cell membrane</keyword>
<evidence type="ECO:0000256" key="6">
    <source>
        <dbReference type="ARBA" id="ARBA00022536"/>
    </source>
</evidence>
<dbReference type="InParanoid" id="A0A667XWW4"/>
<dbReference type="SMART" id="SM00457">
    <property type="entry name" value="MACPF"/>
    <property type="match status" value="1"/>
</dbReference>
<keyword evidence="8" id="KW-0399">Innate immunity</keyword>
<dbReference type="InterPro" id="IPR036055">
    <property type="entry name" value="LDL_receptor-like_sf"/>
</dbReference>
<dbReference type="SMART" id="SM00209">
    <property type="entry name" value="TSP1"/>
    <property type="match status" value="2"/>
</dbReference>
<protein>
    <recommendedName>
        <fullName evidence="21">Complement component C7</fullName>
    </recommendedName>
</protein>
<dbReference type="PROSITE" id="PS50092">
    <property type="entry name" value="TSP1"/>
    <property type="match status" value="2"/>
</dbReference>
<dbReference type="InterPro" id="IPR000436">
    <property type="entry name" value="Sushi_SCR_CCP_dom"/>
</dbReference>
<keyword evidence="13" id="KW-0204">Cytolysis</keyword>
<dbReference type="PROSITE" id="PS50068">
    <property type="entry name" value="LDLRA_2"/>
    <property type="match status" value="1"/>
</dbReference>
<dbReference type="Pfam" id="PF00084">
    <property type="entry name" value="Sushi"/>
    <property type="match status" value="1"/>
</dbReference>
<feature type="compositionally biased region" description="Polar residues" evidence="26">
    <location>
        <begin position="537"/>
        <end position="554"/>
    </location>
</feature>
<dbReference type="PROSITE" id="PS50923">
    <property type="entry name" value="SUSHI"/>
    <property type="match status" value="2"/>
</dbReference>
<dbReference type="InterPro" id="IPR035976">
    <property type="entry name" value="Sushi/SCR/CCP_sf"/>
</dbReference>
<dbReference type="GO" id="GO:0031640">
    <property type="term" value="P:killing of cells of another organism"/>
    <property type="evidence" value="ECO:0007669"/>
    <property type="project" value="UniProtKB-KW"/>
</dbReference>
<dbReference type="GO" id="GO:0044218">
    <property type="term" value="C:other organism cell membrane"/>
    <property type="evidence" value="ECO:0007669"/>
    <property type="project" value="UniProtKB-KW"/>
</dbReference>
<name>A0A667XWW4_9TELE</name>
<organism evidence="29 30">
    <name type="scientific">Myripristis murdjan</name>
    <name type="common">pinecone soldierfish</name>
    <dbReference type="NCBI Taxonomy" id="586833"/>
    <lineage>
        <taxon>Eukaryota</taxon>
        <taxon>Metazoa</taxon>
        <taxon>Chordata</taxon>
        <taxon>Craniata</taxon>
        <taxon>Vertebrata</taxon>
        <taxon>Euteleostomi</taxon>
        <taxon>Actinopterygii</taxon>
        <taxon>Neopterygii</taxon>
        <taxon>Teleostei</taxon>
        <taxon>Neoteleostei</taxon>
        <taxon>Acanthomorphata</taxon>
        <taxon>Holocentriformes</taxon>
        <taxon>Holocentridae</taxon>
        <taxon>Myripristis</taxon>
    </lineage>
</organism>
<evidence type="ECO:0000256" key="11">
    <source>
        <dbReference type="ARBA" id="ARBA00022729"/>
    </source>
</evidence>